<reference evidence="2 3" key="1">
    <citation type="submission" date="2012-03" db="EMBL/GenBank/DDBJ databases">
        <authorList>
            <person name="Harkins D.M."/>
            <person name="Madupu R."/>
            <person name="Durkin A.S."/>
            <person name="Torralba M."/>
            <person name="Methe B."/>
            <person name="Sutton G.G."/>
            <person name="Nelson K.E."/>
        </authorList>
    </citation>
    <scope>NUCLEOTIDE SEQUENCE [LARGE SCALE GENOMIC DNA]</scope>
    <source>
        <strain evidence="2 3">CCUG 2042</strain>
    </source>
</reference>
<dbReference type="InterPro" id="IPR053714">
    <property type="entry name" value="Iso_Racemase_Enz_sf"/>
</dbReference>
<dbReference type="Pfam" id="PF01177">
    <property type="entry name" value="Asp_Glu_race"/>
    <property type="match status" value="1"/>
</dbReference>
<comment type="caution">
    <text evidence="2">The sequence shown here is derived from an EMBL/GenBank/DDBJ whole genome shotgun (WGS) entry which is preliminary data.</text>
</comment>
<dbReference type="RefSeq" id="WP_005758815.1">
    <property type="nucleotide sequence ID" value="NZ_AJSX01000007.1"/>
</dbReference>
<organism evidence="2 3">
    <name type="scientific">Pasteurella bettyae CCUG 2042</name>
    <dbReference type="NCBI Taxonomy" id="1095749"/>
    <lineage>
        <taxon>Bacteria</taxon>
        <taxon>Pseudomonadati</taxon>
        <taxon>Pseudomonadota</taxon>
        <taxon>Gammaproteobacteria</taxon>
        <taxon>Pasteurellales</taxon>
        <taxon>Pasteurellaceae</taxon>
        <taxon>Pasteurella</taxon>
    </lineage>
</organism>
<dbReference type="AlphaFoldDB" id="I3DI30"/>
<name>I3DI30_9PAST</name>
<comment type="similarity">
    <text evidence="1">Belongs to the HyuE racemase family.</text>
</comment>
<gene>
    <name evidence="2" type="ORF">HMPREF1052_0118</name>
</gene>
<dbReference type="InterPro" id="IPR015942">
    <property type="entry name" value="Asp/Glu/hydantoin_racemase"/>
</dbReference>
<dbReference type="EMBL" id="AJSX01000007">
    <property type="protein sequence ID" value="EIJ71373.1"/>
    <property type="molecule type" value="Genomic_DNA"/>
</dbReference>
<proteinExistence type="inferred from homology"/>
<dbReference type="GO" id="GO:0047661">
    <property type="term" value="F:amino-acid racemase activity"/>
    <property type="evidence" value="ECO:0007669"/>
    <property type="project" value="InterPro"/>
</dbReference>
<keyword evidence="3" id="KW-1185">Reference proteome</keyword>
<dbReference type="OrthoDB" id="978447at2"/>
<evidence type="ECO:0000313" key="2">
    <source>
        <dbReference type="EMBL" id="EIJ71373.1"/>
    </source>
</evidence>
<evidence type="ECO:0000313" key="3">
    <source>
        <dbReference type="Proteomes" id="UP000006457"/>
    </source>
</evidence>
<dbReference type="eggNOG" id="COG4126">
    <property type="taxonomic scope" value="Bacteria"/>
</dbReference>
<dbReference type="PATRIC" id="fig|1095749.3.peg.351"/>
<accession>I3DI30</accession>
<sequence length="218" mass="24034">MTKKVFIVHTSLVSHKDLNALFHEIMPDVKVHNIVDDSLLEEVKTVGHITPNIVSRMVEYFKNAEKCGANLIFNQCSSVGEAAEIAAKSVNVPVLRIDQAMAEKAISLGQCIAVVGTVASTMEPSCQLIEKEAHKQQKQVEIIPCLIDGVLDILMKKGPEEHNQYILEKLEQIQEQVDVIVLAQGSMAVLEPQLTLIRKPVLTSPRLGVEKAKVLLNL</sequence>
<protein>
    <submittedName>
        <fullName evidence="2">Asp/Glu/Hydantoin racemase</fullName>
    </submittedName>
</protein>
<evidence type="ECO:0000256" key="1">
    <source>
        <dbReference type="ARBA" id="ARBA00038414"/>
    </source>
</evidence>
<dbReference type="Gene3D" id="3.40.50.12500">
    <property type="match status" value="1"/>
</dbReference>
<dbReference type="Proteomes" id="UP000006457">
    <property type="component" value="Unassembled WGS sequence"/>
</dbReference>